<name>A0A1G9Z5H8_9EURY</name>
<dbReference type="GO" id="GO:0016020">
    <property type="term" value="C:membrane"/>
    <property type="evidence" value="ECO:0007669"/>
    <property type="project" value="InterPro"/>
</dbReference>
<dbReference type="PANTHER" id="PTHR37692:SF1">
    <property type="entry name" value="DUF420 DOMAIN-CONTAINING PROTEIN"/>
    <property type="match status" value="1"/>
</dbReference>
<dbReference type="GO" id="GO:0004129">
    <property type="term" value="F:cytochrome-c oxidase activity"/>
    <property type="evidence" value="ECO:0007669"/>
    <property type="project" value="InterPro"/>
</dbReference>
<organism evidence="2 3">
    <name type="scientific">Haloarchaeobius iranensis</name>
    <dbReference type="NCBI Taxonomy" id="996166"/>
    <lineage>
        <taxon>Archaea</taxon>
        <taxon>Methanobacteriati</taxon>
        <taxon>Methanobacteriota</taxon>
        <taxon>Stenosarchaea group</taxon>
        <taxon>Halobacteria</taxon>
        <taxon>Halobacteriales</taxon>
        <taxon>Halorubellaceae</taxon>
        <taxon>Haloarchaeobius</taxon>
    </lineage>
</organism>
<dbReference type="InterPro" id="IPR013833">
    <property type="entry name" value="Cyt_c_oxidase_su3_a-hlx"/>
</dbReference>
<protein>
    <submittedName>
        <fullName evidence="2">Putative membrane protein</fullName>
    </submittedName>
</protein>
<dbReference type="Pfam" id="PF04238">
    <property type="entry name" value="DUF420"/>
    <property type="match status" value="1"/>
</dbReference>
<feature type="transmembrane region" description="Helical" evidence="1">
    <location>
        <begin position="81"/>
        <end position="98"/>
    </location>
</feature>
<dbReference type="EMBL" id="FNIA01000018">
    <property type="protein sequence ID" value="SDN16652.1"/>
    <property type="molecule type" value="Genomic_DNA"/>
</dbReference>
<keyword evidence="1" id="KW-1133">Transmembrane helix</keyword>
<dbReference type="Proteomes" id="UP000199370">
    <property type="component" value="Unassembled WGS sequence"/>
</dbReference>
<dbReference type="STRING" id="996166.SAMN05192554_11833"/>
<feature type="transmembrane region" description="Helical" evidence="1">
    <location>
        <begin position="50"/>
        <end position="69"/>
    </location>
</feature>
<keyword evidence="3" id="KW-1185">Reference proteome</keyword>
<dbReference type="PANTHER" id="PTHR37692">
    <property type="entry name" value="HYPOTHETICAL MEMBRANE SPANNING PROTEIN"/>
    <property type="match status" value="1"/>
</dbReference>
<evidence type="ECO:0000313" key="2">
    <source>
        <dbReference type="EMBL" id="SDN16652.1"/>
    </source>
</evidence>
<dbReference type="InterPro" id="IPR007352">
    <property type="entry name" value="DUF420"/>
</dbReference>
<keyword evidence="1" id="KW-0812">Transmembrane</keyword>
<evidence type="ECO:0000256" key="1">
    <source>
        <dbReference type="SAM" id="Phobius"/>
    </source>
</evidence>
<dbReference type="AlphaFoldDB" id="A0A1G9Z5H8"/>
<evidence type="ECO:0000313" key="3">
    <source>
        <dbReference type="Proteomes" id="UP000199370"/>
    </source>
</evidence>
<feature type="transmembrane region" description="Helical" evidence="1">
    <location>
        <begin position="118"/>
        <end position="141"/>
    </location>
</feature>
<proteinExistence type="predicted"/>
<dbReference type="OrthoDB" id="202206at2157"/>
<dbReference type="Gene3D" id="1.20.120.80">
    <property type="entry name" value="Cytochrome c oxidase, subunit III, four-helix bundle"/>
    <property type="match status" value="1"/>
</dbReference>
<accession>A0A1G9Z5H8</accession>
<feature type="transmembrane region" description="Helical" evidence="1">
    <location>
        <begin position="162"/>
        <end position="184"/>
    </location>
</feature>
<dbReference type="RefSeq" id="WP_089735061.1">
    <property type="nucleotide sequence ID" value="NZ_FNIA01000018.1"/>
</dbReference>
<dbReference type="GO" id="GO:0022904">
    <property type="term" value="P:respiratory electron transport chain"/>
    <property type="evidence" value="ECO:0007669"/>
    <property type="project" value="InterPro"/>
</dbReference>
<sequence length="189" mass="20493">MQQMVKRNVPAVTAVLSIVSLALVFGAARQLIPKSLLPAAPDWLVSAIPHVNAVISVVAVVVILAGLRAIKQDRWDRHRKLMGTGVVLFVIFLALYLYKVALKGPNTFPGSGVAELAYLAILAIHMILAIACIPLLYYVLLLAVTRPMSELSETVHPKIGRIAAPLWLISFVLGTVVYVMLYLVPASAY</sequence>
<keyword evidence="1" id="KW-0472">Membrane</keyword>
<reference evidence="2 3" key="1">
    <citation type="submission" date="2016-10" db="EMBL/GenBank/DDBJ databases">
        <authorList>
            <person name="de Groot N.N."/>
        </authorList>
    </citation>
    <scope>NUCLEOTIDE SEQUENCE [LARGE SCALE GENOMIC DNA]</scope>
    <source>
        <strain evidence="3">EB21,IBRC-M 10013,KCTC 4048</strain>
    </source>
</reference>
<gene>
    <name evidence="2" type="ORF">SAMN05192554_11833</name>
</gene>